<dbReference type="AlphaFoldDB" id="B8J763"/>
<evidence type="ECO:0008006" key="3">
    <source>
        <dbReference type="Google" id="ProtNLM"/>
    </source>
</evidence>
<dbReference type="Proteomes" id="UP000007089">
    <property type="component" value="Chromosome"/>
</dbReference>
<organism evidence="1 2">
    <name type="scientific">Anaeromyxobacter dehalogenans (strain ATCC BAA-258 / DSM 21875 / 2CP-1)</name>
    <dbReference type="NCBI Taxonomy" id="455488"/>
    <lineage>
        <taxon>Bacteria</taxon>
        <taxon>Pseudomonadati</taxon>
        <taxon>Myxococcota</taxon>
        <taxon>Myxococcia</taxon>
        <taxon>Myxococcales</taxon>
        <taxon>Cystobacterineae</taxon>
        <taxon>Anaeromyxobacteraceae</taxon>
        <taxon>Anaeromyxobacter</taxon>
    </lineage>
</organism>
<evidence type="ECO:0000313" key="1">
    <source>
        <dbReference type="EMBL" id="ACL65253.1"/>
    </source>
</evidence>
<name>B8J763_ANAD2</name>
<dbReference type="HOGENOM" id="CLU_1599308_0_0_7"/>
<protein>
    <recommendedName>
        <fullName evidence="3">HEAT repeat domain-containing protein</fullName>
    </recommendedName>
</protein>
<gene>
    <name evidence="1" type="ordered locus">A2cp1_1911</name>
</gene>
<dbReference type="SUPFAM" id="SSF48371">
    <property type="entry name" value="ARM repeat"/>
    <property type="match status" value="1"/>
</dbReference>
<keyword evidence="2" id="KW-1185">Reference proteome</keyword>
<dbReference type="RefSeq" id="WP_012633168.1">
    <property type="nucleotide sequence ID" value="NC_011891.1"/>
</dbReference>
<dbReference type="KEGG" id="acp:A2cp1_1911"/>
<dbReference type="Gene3D" id="1.25.10.10">
    <property type="entry name" value="Leucine-rich Repeat Variant"/>
    <property type="match status" value="1"/>
</dbReference>
<proteinExistence type="predicted"/>
<dbReference type="InterPro" id="IPR011989">
    <property type="entry name" value="ARM-like"/>
</dbReference>
<dbReference type="InterPro" id="IPR016024">
    <property type="entry name" value="ARM-type_fold"/>
</dbReference>
<dbReference type="EMBL" id="CP001359">
    <property type="protein sequence ID" value="ACL65253.1"/>
    <property type="molecule type" value="Genomic_DNA"/>
</dbReference>
<reference evidence="1" key="1">
    <citation type="submission" date="2009-01" db="EMBL/GenBank/DDBJ databases">
        <title>Complete sequence of Anaeromyxobacter dehalogenans 2CP-1.</title>
        <authorList>
            <consortium name="US DOE Joint Genome Institute"/>
            <person name="Lucas S."/>
            <person name="Copeland A."/>
            <person name="Lapidus A."/>
            <person name="Glavina del Rio T."/>
            <person name="Dalin E."/>
            <person name="Tice H."/>
            <person name="Bruce D."/>
            <person name="Goodwin L."/>
            <person name="Pitluck S."/>
            <person name="Saunders E."/>
            <person name="Brettin T."/>
            <person name="Detter J.C."/>
            <person name="Han C."/>
            <person name="Larimer F."/>
            <person name="Land M."/>
            <person name="Hauser L."/>
            <person name="Kyrpides N."/>
            <person name="Ovchinnikova G."/>
            <person name="Beliaev A.S."/>
            <person name="Richardson P."/>
        </authorList>
    </citation>
    <scope>NUCLEOTIDE SEQUENCE</scope>
    <source>
        <strain evidence="1">2CP-1</strain>
    </source>
</reference>
<sequence>MPTENEIRVMKLLTATDLSPSAAAEAIVEWGNEAVTVVCEAALGQYPGLRLKVRTNAAALLGWIDHPQATEAIDLLIQDSSPDLAVRAIRAAGRKKDDRFVSRLGEMLERPETTPILAAEAVRALVSIGSARAQSAVGNYEAANPRTVPHRASRAVADVLEKRSAR</sequence>
<evidence type="ECO:0000313" key="2">
    <source>
        <dbReference type="Proteomes" id="UP000007089"/>
    </source>
</evidence>
<accession>B8J763</accession>